<organism evidence="2 3">
    <name type="scientific">Anthostomella pinea</name>
    <dbReference type="NCBI Taxonomy" id="933095"/>
    <lineage>
        <taxon>Eukaryota</taxon>
        <taxon>Fungi</taxon>
        <taxon>Dikarya</taxon>
        <taxon>Ascomycota</taxon>
        <taxon>Pezizomycotina</taxon>
        <taxon>Sordariomycetes</taxon>
        <taxon>Xylariomycetidae</taxon>
        <taxon>Xylariales</taxon>
        <taxon>Xylariaceae</taxon>
        <taxon>Anthostomella</taxon>
    </lineage>
</organism>
<dbReference type="Proteomes" id="UP001295740">
    <property type="component" value="Unassembled WGS sequence"/>
</dbReference>
<evidence type="ECO:0000256" key="1">
    <source>
        <dbReference type="SAM" id="MobiDB-lite"/>
    </source>
</evidence>
<feature type="region of interest" description="Disordered" evidence="1">
    <location>
        <begin position="44"/>
        <end position="72"/>
    </location>
</feature>
<evidence type="ECO:0000313" key="3">
    <source>
        <dbReference type="Proteomes" id="UP001295740"/>
    </source>
</evidence>
<protein>
    <submittedName>
        <fullName evidence="2">Uu.00g002040.m01.CDS01</fullName>
    </submittedName>
</protein>
<proteinExistence type="predicted"/>
<comment type="caution">
    <text evidence="2">The sequence shown here is derived from an EMBL/GenBank/DDBJ whole genome shotgun (WGS) entry which is preliminary data.</text>
</comment>
<name>A0AAI8YIK1_9PEZI</name>
<dbReference type="EMBL" id="CAUWAG010000008">
    <property type="protein sequence ID" value="CAJ2506074.1"/>
    <property type="molecule type" value="Genomic_DNA"/>
</dbReference>
<dbReference type="AlphaFoldDB" id="A0AAI8YIK1"/>
<evidence type="ECO:0000313" key="2">
    <source>
        <dbReference type="EMBL" id="CAJ2506074.1"/>
    </source>
</evidence>
<reference evidence="2" key="1">
    <citation type="submission" date="2023-10" db="EMBL/GenBank/DDBJ databases">
        <authorList>
            <person name="Hackl T."/>
        </authorList>
    </citation>
    <scope>NUCLEOTIDE SEQUENCE</scope>
</reference>
<gene>
    <name evidence="2" type="ORF">KHLLAP_LOCUS6542</name>
</gene>
<accession>A0AAI8YIK1</accession>
<sequence>MFRQATSSLRSSVSRAAGIRVVPPIARGRGNTNSHQFFSQLRPRPHRNNARAPHASLVPGPGPRQDGSKNNNNMLASRATATIIVILVTLFVDIKKAGERLGRKPGSDIKDLDAETQHGVEMVNVIFETVGMLVRDETAETLSTFWAVGRAVLGDFFAAGSEVAEHGSVPLPESADSPEAQIFSVPDSYDPEKRFVVYQAFVRVDDRDREGAGGRVDDGLKPGVEHRLMDDFEARRAELGTNRGLVVCVFGKGAIQTFYFDGHRWIECMIYEISHNSKRDVAIAAESDMSMMPGEGDY</sequence>
<keyword evidence="3" id="KW-1185">Reference proteome</keyword>